<comment type="function">
    <text evidence="11">DNA polymerase III is a complex, multichain enzyme responsible for most of the replicative synthesis in bacteria. This DNA polymerase also exhibits 3' to 5' exonuclease activity.</text>
</comment>
<keyword evidence="9 11" id="KW-0239">DNA-directed DNA polymerase</keyword>
<evidence type="ECO:0000256" key="1">
    <source>
        <dbReference type="ARBA" id="ARBA00006360"/>
    </source>
</evidence>
<dbReference type="Pfam" id="PF22608">
    <property type="entry name" value="DNAX_ATPase_lid"/>
    <property type="match status" value="1"/>
</dbReference>
<dbReference type="Gene3D" id="1.10.8.60">
    <property type="match status" value="1"/>
</dbReference>
<evidence type="ECO:0000256" key="8">
    <source>
        <dbReference type="ARBA" id="ARBA00022840"/>
    </source>
</evidence>
<evidence type="ECO:0000256" key="4">
    <source>
        <dbReference type="ARBA" id="ARBA00022705"/>
    </source>
</evidence>
<dbReference type="GO" id="GO:0009360">
    <property type="term" value="C:DNA polymerase III complex"/>
    <property type="evidence" value="ECO:0007669"/>
    <property type="project" value="InterPro"/>
</dbReference>
<feature type="domain" description="AAA+ ATPase" evidence="12">
    <location>
        <begin position="42"/>
        <end position="181"/>
    </location>
</feature>
<protein>
    <recommendedName>
        <fullName evidence="11">DNA polymerase III subunit gamma/tau</fullName>
        <ecNumber evidence="11">2.7.7.7</ecNumber>
    </recommendedName>
</protein>
<dbReference type="GO" id="GO:0006261">
    <property type="term" value="P:DNA-templated DNA replication"/>
    <property type="evidence" value="ECO:0007669"/>
    <property type="project" value="TreeGrafter"/>
</dbReference>
<dbReference type="InterPro" id="IPR012763">
    <property type="entry name" value="DNA_pol_III_sug/sutau_N"/>
</dbReference>
<dbReference type="PRINTS" id="PR00300">
    <property type="entry name" value="CLPPROTEASEA"/>
</dbReference>
<comment type="catalytic activity">
    <reaction evidence="10 11">
        <text>DNA(n) + a 2'-deoxyribonucleoside 5'-triphosphate = DNA(n+1) + diphosphate</text>
        <dbReference type="Rhea" id="RHEA:22508"/>
        <dbReference type="Rhea" id="RHEA-COMP:17339"/>
        <dbReference type="Rhea" id="RHEA-COMP:17340"/>
        <dbReference type="ChEBI" id="CHEBI:33019"/>
        <dbReference type="ChEBI" id="CHEBI:61560"/>
        <dbReference type="ChEBI" id="CHEBI:173112"/>
        <dbReference type="EC" id="2.7.7.7"/>
    </reaction>
</comment>
<dbReference type="GO" id="GO:0046872">
    <property type="term" value="F:metal ion binding"/>
    <property type="evidence" value="ECO:0007669"/>
    <property type="project" value="UniProtKB-KW"/>
</dbReference>
<dbReference type="InterPro" id="IPR003593">
    <property type="entry name" value="AAA+_ATPase"/>
</dbReference>
<evidence type="ECO:0000313" key="13">
    <source>
        <dbReference type="EMBL" id="RMA78624.1"/>
    </source>
</evidence>
<evidence type="ECO:0000256" key="2">
    <source>
        <dbReference type="ARBA" id="ARBA00022679"/>
    </source>
</evidence>
<dbReference type="Pfam" id="PF12169">
    <property type="entry name" value="DNA_pol3_gamma3"/>
    <property type="match status" value="1"/>
</dbReference>
<dbReference type="InterPro" id="IPR008921">
    <property type="entry name" value="DNA_pol3_clamp-load_cplx_C"/>
</dbReference>
<dbReference type="Pfam" id="PF13177">
    <property type="entry name" value="DNA_pol3_delta2"/>
    <property type="match status" value="1"/>
</dbReference>
<dbReference type="EC" id="2.7.7.7" evidence="11"/>
<dbReference type="OrthoDB" id="9810148at2"/>
<dbReference type="InterPro" id="IPR050238">
    <property type="entry name" value="DNA_Rep/Repair_Clamp_Loader"/>
</dbReference>
<keyword evidence="2 11" id="KW-0808">Transferase</keyword>
<dbReference type="FunFam" id="3.40.50.300:FF:000014">
    <property type="entry name" value="DNA polymerase III subunit gamma/tau"/>
    <property type="match status" value="1"/>
</dbReference>
<keyword evidence="6 11" id="KW-0547">Nucleotide-binding</keyword>
<dbReference type="EMBL" id="REFI01000006">
    <property type="protein sequence ID" value="RMA78624.1"/>
    <property type="molecule type" value="Genomic_DNA"/>
</dbReference>
<evidence type="ECO:0000256" key="6">
    <source>
        <dbReference type="ARBA" id="ARBA00022741"/>
    </source>
</evidence>
<dbReference type="SUPFAM" id="SSF48019">
    <property type="entry name" value="post-AAA+ oligomerization domain-like"/>
    <property type="match status" value="1"/>
</dbReference>
<dbReference type="NCBIfam" id="TIGR02397">
    <property type="entry name" value="dnaX_nterm"/>
    <property type="match status" value="1"/>
</dbReference>
<dbReference type="SMART" id="SM00382">
    <property type="entry name" value="AAA"/>
    <property type="match status" value="1"/>
</dbReference>
<evidence type="ECO:0000256" key="11">
    <source>
        <dbReference type="RuleBase" id="RU364063"/>
    </source>
</evidence>
<dbReference type="Gene3D" id="1.20.272.10">
    <property type="match status" value="1"/>
</dbReference>
<evidence type="ECO:0000256" key="10">
    <source>
        <dbReference type="ARBA" id="ARBA00049244"/>
    </source>
</evidence>
<dbReference type="InterPro" id="IPR045085">
    <property type="entry name" value="HLD_clamp_pol_III_gamma_tau"/>
</dbReference>
<dbReference type="GO" id="GO:0003677">
    <property type="term" value="F:DNA binding"/>
    <property type="evidence" value="ECO:0007669"/>
    <property type="project" value="InterPro"/>
</dbReference>
<sequence>MSEVDENYLALYRQYRPKRFSEVKGQEHIVRALKNVIISNKINHAYLFCGPHGTGKTSVAKIFANTINCSHSEDLLNPCQNCIDNIDRNLDIIEIDAASNTGIDDIRDLRDKIKHLPTNSKYKIYIIDEVHMLSKGAFNAFLKTLEEPPKHAILILATTDPQKIPLTILSRVQRFNFKRIDKQIILEHLQFVYGNEKINSDLAALDLISQLANGSLRDALSIADQVSIYSNDKKIILTDVQKLFGITDKENVIKLLNLSANHNIKDLIELYNKLVLEGINLERLITSMINLLKEYIVYNKTQSISLLENYTLLDLKMLDLSLDKCYEFINLLVEIFKDVKFADFPQQVCELGLMKLASLKTHDENFKNEIKEETFNIEKVTNNNDFVVLEEKQDKKEVSKVEKIESSSLDKLNNFLDLSSIANKQKTQVTKLDVDKILEETNELLINEKTQEIERQTQETTILSPNDDSDFEVNTKNPSFANSNFQDYDDFEITQQVSTKETKTTGRSKELSETEFVDIIARCALYQKRCVEQNKIDITTSDKLKFSTFEKVLNEDYKQAKEAFQTMKILRSTNECILMKSSVKSRVWYLNENAYSEDIVLGSEKLFGRFVHIFAITEEQFLKLNELWKKHKKTYETGKVFEPLKDLSKMYKRKDTAFEKTMKSLFGDDFKYIDEDKENKE</sequence>
<dbReference type="GO" id="GO:0003887">
    <property type="term" value="F:DNA-directed DNA polymerase activity"/>
    <property type="evidence" value="ECO:0007669"/>
    <property type="project" value="UniProtKB-KW"/>
</dbReference>
<dbReference type="InterPro" id="IPR027417">
    <property type="entry name" value="P-loop_NTPase"/>
</dbReference>
<comment type="caution">
    <text evidence="13">The sequence shown here is derived from an EMBL/GenBank/DDBJ whole genome shotgun (WGS) entry which is preliminary data.</text>
</comment>
<evidence type="ECO:0000256" key="3">
    <source>
        <dbReference type="ARBA" id="ARBA00022695"/>
    </source>
</evidence>
<dbReference type="GO" id="GO:0005524">
    <property type="term" value="F:ATP binding"/>
    <property type="evidence" value="ECO:0007669"/>
    <property type="project" value="UniProtKB-KW"/>
</dbReference>
<dbReference type="CDD" id="cd18137">
    <property type="entry name" value="HLD_clamp_pol_III_gamma_tau"/>
    <property type="match status" value="1"/>
</dbReference>
<comment type="subunit">
    <text evidence="11">DNA polymerase III contains a core (composed of alpha, epsilon and theta chains) that associates with a tau subunit. This core dimerizes to form the POLIII' complex. PolIII' associates with the gamma complex (composed of gamma, delta, delta', psi and chi chains) and with the beta chain to form the complete DNA polymerase III complex.</text>
</comment>
<dbReference type="RefSeq" id="WP_121940744.1">
    <property type="nucleotide sequence ID" value="NZ_CP137846.1"/>
</dbReference>
<evidence type="ECO:0000313" key="14">
    <source>
        <dbReference type="Proteomes" id="UP000267246"/>
    </source>
</evidence>
<keyword evidence="5" id="KW-0479">Metal-binding</keyword>
<keyword evidence="14" id="KW-1185">Reference proteome</keyword>
<dbReference type="SUPFAM" id="SSF52540">
    <property type="entry name" value="P-loop containing nucleoside triphosphate hydrolases"/>
    <property type="match status" value="1"/>
</dbReference>
<evidence type="ECO:0000256" key="9">
    <source>
        <dbReference type="ARBA" id="ARBA00022932"/>
    </source>
</evidence>
<name>A0A3M0A2F1_9BACT</name>
<dbReference type="NCBIfam" id="NF004046">
    <property type="entry name" value="PRK05563.1"/>
    <property type="match status" value="1"/>
</dbReference>
<dbReference type="PANTHER" id="PTHR11669">
    <property type="entry name" value="REPLICATION FACTOR C / DNA POLYMERASE III GAMMA-TAU SUBUNIT"/>
    <property type="match status" value="1"/>
</dbReference>
<evidence type="ECO:0000256" key="5">
    <source>
        <dbReference type="ARBA" id="ARBA00022723"/>
    </source>
</evidence>
<gene>
    <name evidence="11" type="primary">dnaX</name>
    <name evidence="13" type="ORF">JN00_0265</name>
</gene>
<dbReference type="Gene3D" id="3.40.50.300">
    <property type="entry name" value="P-loop containing nucleotide triphosphate hydrolases"/>
    <property type="match status" value="1"/>
</dbReference>
<keyword evidence="7" id="KW-0862">Zinc</keyword>
<proteinExistence type="inferred from homology"/>
<comment type="similarity">
    <text evidence="1 11">Belongs to the DnaX/STICHEL family.</text>
</comment>
<dbReference type="PANTHER" id="PTHR11669:SF0">
    <property type="entry name" value="PROTEIN STICHEL-LIKE 2"/>
    <property type="match status" value="1"/>
</dbReference>
<dbReference type="Proteomes" id="UP000267246">
    <property type="component" value="Unassembled WGS sequence"/>
</dbReference>
<evidence type="ECO:0000259" key="12">
    <source>
        <dbReference type="SMART" id="SM00382"/>
    </source>
</evidence>
<keyword evidence="4 11" id="KW-0235">DNA replication</keyword>
<dbReference type="AlphaFoldDB" id="A0A3M0A2F1"/>
<keyword evidence="3 11" id="KW-0548">Nucleotidyltransferase</keyword>
<organism evidence="13 14">
    <name type="scientific">Metamycoplasma subdolum</name>
    <dbReference type="NCBI Taxonomy" id="92407"/>
    <lineage>
        <taxon>Bacteria</taxon>
        <taxon>Bacillati</taxon>
        <taxon>Mycoplasmatota</taxon>
        <taxon>Mycoplasmoidales</taxon>
        <taxon>Metamycoplasmataceae</taxon>
        <taxon>Metamycoplasma</taxon>
    </lineage>
</organism>
<dbReference type="InterPro" id="IPR001270">
    <property type="entry name" value="ClpA/B"/>
</dbReference>
<dbReference type="InterPro" id="IPR022754">
    <property type="entry name" value="DNA_pol_III_gamma-3"/>
</dbReference>
<dbReference type="CDD" id="cd00009">
    <property type="entry name" value="AAA"/>
    <property type="match status" value="1"/>
</dbReference>
<keyword evidence="8 11" id="KW-0067">ATP-binding</keyword>
<evidence type="ECO:0000256" key="7">
    <source>
        <dbReference type="ARBA" id="ARBA00022833"/>
    </source>
</evidence>
<accession>A0A3M0A2F1</accession>
<reference evidence="13 14" key="1">
    <citation type="submission" date="2018-10" db="EMBL/GenBank/DDBJ databases">
        <title>Genomic Encyclopedia of Archaeal and Bacterial Type Strains, Phase II (KMG-II): from individual species to whole genera.</title>
        <authorList>
            <person name="Goeker M."/>
        </authorList>
    </citation>
    <scope>NUCLEOTIDE SEQUENCE [LARGE SCALE GENOMIC DNA]</scope>
    <source>
        <strain evidence="13 14">ATCC 29870</strain>
    </source>
</reference>